<gene>
    <name evidence="2" type="ORF">RI129_008417</name>
</gene>
<protein>
    <recommendedName>
        <fullName evidence="1">GST C-terminal domain-containing protein</fullName>
    </recommendedName>
</protein>
<organism evidence="2 3">
    <name type="scientific">Pyrocoelia pectoralis</name>
    <dbReference type="NCBI Taxonomy" id="417401"/>
    <lineage>
        <taxon>Eukaryota</taxon>
        <taxon>Metazoa</taxon>
        <taxon>Ecdysozoa</taxon>
        <taxon>Arthropoda</taxon>
        <taxon>Hexapoda</taxon>
        <taxon>Insecta</taxon>
        <taxon>Pterygota</taxon>
        <taxon>Neoptera</taxon>
        <taxon>Endopterygota</taxon>
        <taxon>Coleoptera</taxon>
        <taxon>Polyphaga</taxon>
        <taxon>Elateriformia</taxon>
        <taxon>Elateroidea</taxon>
        <taxon>Lampyridae</taxon>
        <taxon>Lampyrinae</taxon>
        <taxon>Pyrocoelia</taxon>
    </lineage>
</organism>
<dbReference type="PANTHER" id="PTHR43969:SF8">
    <property type="entry name" value="GLUTATHIONE S TRANSFERASE E13, ISOFORM A-RELATED"/>
    <property type="match status" value="1"/>
</dbReference>
<dbReference type="PROSITE" id="PS50405">
    <property type="entry name" value="GST_CTER"/>
    <property type="match status" value="1"/>
</dbReference>
<dbReference type="GO" id="GO:0004364">
    <property type="term" value="F:glutathione transferase activity"/>
    <property type="evidence" value="ECO:0007669"/>
    <property type="project" value="TreeGrafter"/>
</dbReference>
<accession>A0AAN7V5D2</accession>
<proteinExistence type="predicted"/>
<dbReference type="Proteomes" id="UP001329430">
    <property type="component" value="Chromosome 6"/>
</dbReference>
<comment type="caution">
    <text evidence="2">The sequence shown here is derived from an EMBL/GenBank/DDBJ whole genome shotgun (WGS) entry which is preliminary data.</text>
</comment>
<name>A0AAN7V5D2_9COLE</name>
<reference evidence="2 3" key="1">
    <citation type="journal article" date="2024" name="Insects">
        <title>An Improved Chromosome-Level Genome Assembly of the Firefly Pyrocoelia pectoralis.</title>
        <authorList>
            <person name="Fu X."/>
            <person name="Meyer-Rochow V.B."/>
            <person name="Ballantyne L."/>
            <person name="Zhu X."/>
        </authorList>
    </citation>
    <scope>NUCLEOTIDE SEQUENCE [LARGE SCALE GENOMIC DNA]</scope>
    <source>
        <strain evidence="2">XCY_ONT2</strain>
    </source>
</reference>
<dbReference type="Gene3D" id="1.20.1050.10">
    <property type="match status" value="1"/>
</dbReference>
<evidence type="ECO:0000313" key="3">
    <source>
        <dbReference type="Proteomes" id="UP001329430"/>
    </source>
</evidence>
<dbReference type="Pfam" id="PF00043">
    <property type="entry name" value="GST_C"/>
    <property type="match status" value="1"/>
</dbReference>
<sequence length="99" mass="11403">MLMGSKKINPEDVNRLIEVYGFLEKLLEGRVWAIGDKVTLADFAVIPMITGCEVVAPVDGKRFPNIVRYMEKVKQLPYYHRTQKGDDIFKKEFLARLNS</sequence>
<keyword evidence="3" id="KW-1185">Reference proteome</keyword>
<evidence type="ECO:0000259" key="1">
    <source>
        <dbReference type="PROSITE" id="PS50405"/>
    </source>
</evidence>
<feature type="domain" description="GST C-terminal" evidence="1">
    <location>
        <begin position="1"/>
        <end position="99"/>
    </location>
</feature>
<dbReference type="EMBL" id="JAVRBK010000006">
    <property type="protein sequence ID" value="KAK5642250.1"/>
    <property type="molecule type" value="Genomic_DNA"/>
</dbReference>
<dbReference type="GO" id="GO:0006749">
    <property type="term" value="P:glutathione metabolic process"/>
    <property type="evidence" value="ECO:0007669"/>
    <property type="project" value="TreeGrafter"/>
</dbReference>
<dbReference type="AlphaFoldDB" id="A0AAN7V5D2"/>
<dbReference type="InterPro" id="IPR036282">
    <property type="entry name" value="Glutathione-S-Trfase_C_sf"/>
</dbReference>
<dbReference type="InterPro" id="IPR004046">
    <property type="entry name" value="GST_C"/>
</dbReference>
<evidence type="ECO:0000313" key="2">
    <source>
        <dbReference type="EMBL" id="KAK5642250.1"/>
    </source>
</evidence>
<dbReference type="PANTHER" id="PTHR43969">
    <property type="entry name" value="GLUTATHIONE S TRANSFERASE D10, ISOFORM A-RELATED"/>
    <property type="match status" value="1"/>
</dbReference>
<dbReference type="InterPro" id="IPR010987">
    <property type="entry name" value="Glutathione-S-Trfase_C-like"/>
</dbReference>
<dbReference type="SUPFAM" id="SSF47616">
    <property type="entry name" value="GST C-terminal domain-like"/>
    <property type="match status" value="1"/>
</dbReference>